<proteinExistence type="predicted"/>
<dbReference type="Pfam" id="PF04439">
    <property type="entry name" value="Adenyl_transf"/>
    <property type="match status" value="1"/>
</dbReference>
<evidence type="ECO:0000313" key="2">
    <source>
        <dbReference type="Proteomes" id="UP000318138"/>
    </source>
</evidence>
<dbReference type="Gene3D" id="3.30.460.10">
    <property type="entry name" value="Beta Polymerase, domain 2"/>
    <property type="match status" value="1"/>
</dbReference>
<dbReference type="SUPFAM" id="SSF81301">
    <property type="entry name" value="Nucleotidyltransferase"/>
    <property type="match status" value="1"/>
</dbReference>
<dbReference type="Proteomes" id="UP000318138">
    <property type="component" value="Chromosome"/>
</dbReference>
<protein>
    <submittedName>
        <fullName evidence="1">Aminoglycoside 6-adenylyltransferase</fullName>
    </submittedName>
</protein>
<name>A0A859FDQ2_9BACI</name>
<evidence type="ECO:0000313" key="1">
    <source>
        <dbReference type="EMBL" id="QKS71493.1"/>
    </source>
</evidence>
<dbReference type="AlphaFoldDB" id="A0A859FDQ2"/>
<reference evidence="2" key="1">
    <citation type="submission" date="2019-07" db="EMBL/GenBank/DDBJ databases">
        <title>Bacillus alkalisoli sp. nov. isolated from saline soil.</title>
        <authorList>
            <person name="Sun J.-Q."/>
            <person name="Xu L."/>
        </authorList>
    </citation>
    <scope>NUCLEOTIDE SEQUENCE [LARGE SCALE GENOMIC DNA]</scope>
    <source>
        <strain evidence="2">M4U3P1</strain>
    </source>
</reference>
<dbReference type="InterPro" id="IPR007530">
    <property type="entry name" value="Aminoglycoside_adenylylTfrase"/>
</dbReference>
<dbReference type="RefSeq" id="WP_176009528.1">
    <property type="nucleotide sequence ID" value="NZ_CP041372.2"/>
</dbReference>
<dbReference type="Gene3D" id="1.20.120.330">
    <property type="entry name" value="Nucleotidyltransferases domain 2"/>
    <property type="match status" value="1"/>
</dbReference>
<accession>A0A859FDQ2</accession>
<organism evidence="1 2">
    <name type="scientific">Paenalkalicoccus suaedae</name>
    <dbReference type="NCBI Taxonomy" id="2592382"/>
    <lineage>
        <taxon>Bacteria</taxon>
        <taxon>Bacillati</taxon>
        <taxon>Bacillota</taxon>
        <taxon>Bacilli</taxon>
        <taxon>Bacillales</taxon>
        <taxon>Bacillaceae</taxon>
        <taxon>Paenalkalicoccus</taxon>
    </lineage>
</organism>
<keyword evidence="2" id="KW-1185">Reference proteome</keyword>
<dbReference type="SUPFAM" id="SSF81631">
    <property type="entry name" value="PAP/OAS1 substrate-binding domain"/>
    <property type="match status" value="1"/>
</dbReference>
<gene>
    <name evidence="1" type="ORF">FLK61_32890</name>
</gene>
<sequence length="256" mass="29647">MIERILQVANEYDAIRAVSLHGSRVNPSVEPDRYQDYDIVYYINEEELPDFTTLYGDILIMQQPSPHANNTAIYLMLFENGERLDLTIRSVSLGLQDDSLTQLLLDKDDRFNPVEPSEKGYVSHLPSQEDFDASYNEVWWCLQSVVKGFRRGQFTYASSMLEQPIRSAIFDQLGWIATSYHDEPKNIGMWGKFTGELLPEPFIKLLEPTYREDLAQAVVAVMTLAEKTEAFLAEREGYKRTDYSRVRAYYEKLLNE</sequence>
<dbReference type="EMBL" id="CP041372">
    <property type="protein sequence ID" value="QKS71493.1"/>
    <property type="molecule type" value="Genomic_DNA"/>
</dbReference>
<dbReference type="GO" id="GO:0016779">
    <property type="term" value="F:nucleotidyltransferase activity"/>
    <property type="evidence" value="ECO:0007669"/>
    <property type="project" value="UniProtKB-KW"/>
</dbReference>
<keyword evidence="1" id="KW-0808">Transferase</keyword>
<dbReference type="KEGG" id="psua:FLK61_32890"/>
<keyword evidence="1" id="KW-0548">Nucleotidyltransferase</keyword>
<dbReference type="InterPro" id="IPR043519">
    <property type="entry name" value="NT_sf"/>
</dbReference>